<dbReference type="PANTHER" id="PTHR11177:SF403">
    <property type="entry name" value="CHITINASE 2-RELATED"/>
    <property type="match status" value="1"/>
</dbReference>
<feature type="domain" description="GH18" evidence="3">
    <location>
        <begin position="389"/>
        <end position="725"/>
    </location>
</feature>
<dbReference type="Gene3D" id="3.10.50.10">
    <property type="match status" value="2"/>
</dbReference>
<dbReference type="SUPFAM" id="SSF54556">
    <property type="entry name" value="Chitinase insertion domain"/>
    <property type="match status" value="2"/>
</dbReference>
<evidence type="ECO:0000259" key="3">
    <source>
        <dbReference type="PROSITE" id="PS51910"/>
    </source>
</evidence>
<dbReference type="OMA" id="YSKMAGD"/>
<dbReference type="GO" id="GO:0005975">
    <property type="term" value="P:carbohydrate metabolic process"/>
    <property type="evidence" value="ECO:0007669"/>
    <property type="project" value="InterPro"/>
</dbReference>
<evidence type="ECO:0000256" key="1">
    <source>
        <dbReference type="ARBA" id="ARBA00022729"/>
    </source>
</evidence>
<evidence type="ECO:0000256" key="2">
    <source>
        <dbReference type="ARBA" id="ARBA00023157"/>
    </source>
</evidence>
<dbReference type="GeneID" id="108665763"/>
<accession>A0A979FIA0</accession>
<dbReference type="GO" id="GO:0005576">
    <property type="term" value="C:extracellular region"/>
    <property type="evidence" value="ECO:0007669"/>
    <property type="project" value="TreeGrafter"/>
</dbReference>
<dbReference type="SUPFAM" id="SSF51445">
    <property type="entry name" value="(Trans)glycosidases"/>
    <property type="match status" value="2"/>
</dbReference>
<sequence length="725" mass="80977">MSAQHSVSTGSSSVISCFIEGWSVLRPVGAGKFSLDDIDPSLCTHLVFLFAGLDDDRSTISLDPTYASEGALRQLVAIKAQVPSLHVTVAIGGWTEGSEGFSKMASSQPTRKTFIDSVLEYLRRYKLDGLDIFWQNPAQRIQKGRPEDKWNYVTLVKELKEALSPEGLTLTVAVMSSKSVIDNGYDLPGLVEHVDFMYLLAYDYHGKWERITGLNAPLYPRSGETGLARTNNVNFTVSYVLEMGVPPEKIVLGLALFGRAFFLSDSRNHRVGAAALEGDLSSGGGLLTYLEICKRIESEGIAWSIAREQEQRVPYIYRGMEWIGYDDSLSLSEKIDLAKRLRLRGVSAFAISMDDFEGECNAGKYPLLRTINAEMRDYSIELNQPQRPAVVACFYQSWSVYREYLGKFKISDIDTSLCTHIIFSFVGLDESNLTIVDLDHHLVQRGAYDELRHLRTLNPNIVLTVAVGGYDEGSKKFSRMVATPENRKNFISSVLDFLLRTLLDGIDLAWIDPTFRGGKPEDRENFALLVQELSGAFAPLGYHLGVSVSGISYTLRQGYDLSAIGSAADVVHILAYNFHGNWEGRAGHTSPLFPNDEEKVQSNDAATFNMDSALRAVLAGGVPTHKIAVSIPLFSNTFTLRDPKQNYYGAPTLNTGFQGPYTTVLGYAGYNEICEMQLEQVRRQQQNQYVVSGWMIDWHEQHRVPYMYKDDKWAGFDNVTTIEER</sequence>
<gene>
    <name evidence="5" type="primary">LOC108665763</name>
</gene>
<dbReference type="InterPro" id="IPR011583">
    <property type="entry name" value="Chitinase_II/V-like_cat"/>
</dbReference>
<evidence type="ECO:0000313" key="4">
    <source>
        <dbReference type="Proteomes" id="UP000694843"/>
    </source>
</evidence>
<dbReference type="Proteomes" id="UP000694843">
    <property type="component" value="Unplaced"/>
</dbReference>
<dbReference type="GO" id="GO:0006032">
    <property type="term" value="P:chitin catabolic process"/>
    <property type="evidence" value="ECO:0007669"/>
    <property type="project" value="TreeGrafter"/>
</dbReference>
<feature type="domain" description="GH18" evidence="3">
    <location>
        <begin position="13"/>
        <end position="378"/>
    </location>
</feature>
<protein>
    <submittedName>
        <fullName evidence="5">Chitotriosidase-1-like</fullName>
    </submittedName>
</protein>
<evidence type="ECO:0000313" key="5">
    <source>
        <dbReference type="RefSeq" id="XP_047736306.1"/>
    </source>
</evidence>
<dbReference type="PANTHER" id="PTHR11177">
    <property type="entry name" value="CHITINASE"/>
    <property type="match status" value="1"/>
</dbReference>
<dbReference type="RefSeq" id="XP_047736306.1">
    <property type="nucleotide sequence ID" value="XM_047880350.1"/>
</dbReference>
<dbReference type="PROSITE" id="PS51910">
    <property type="entry name" value="GH18_2"/>
    <property type="match status" value="2"/>
</dbReference>
<dbReference type="InterPro" id="IPR017853">
    <property type="entry name" value="GH"/>
</dbReference>
<dbReference type="KEGG" id="hazt:108665763"/>
<dbReference type="InterPro" id="IPR050314">
    <property type="entry name" value="Glycosyl_Hydrlase_18"/>
</dbReference>
<dbReference type="OrthoDB" id="73875at2759"/>
<dbReference type="SMART" id="SM00636">
    <property type="entry name" value="Glyco_18"/>
    <property type="match status" value="2"/>
</dbReference>
<dbReference type="InterPro" id="IPR001223">
    <property type="entry name" value="Glyco_hydro18_cat"/>
</dbReference>
<feature type="non-terminal residue" evidence="5">
    <location>
        <position position="725"/>
    </location>
</feature>
<dbReference type="InterPro" id="IPR029070">
    <property type="entry name" value="Chitinase_insertion_sf"/>
</dbReference>
<proteinExistence type="predicted"/>
<dbReference type="GO" id="GO:0004568">
    <property type="term" value="F:chitinase activity"/>
    <property type="evidence" value="ECO:0007669"/>
    <property type="project" value="TreeGrafter"/>
</dbReference>
<dbReference type="FunFam" id="3.10.50.10:FF:000001">
    <property type="entry name" value="Chitinase 3-like 1"/>
    <property type="match status" value="1"/>
</dbReference>
<organism evidence="4 5">
    <name type="scientific">Hyalella azteca</name>
    <name type="common">Amphipod</name>
    <dbReference type="NCBI Taxonomy" id="294128"/>
    <lineage>
        <taxon>Eukaryota</taxon>
        <taxon>Metazoa</taxon>
        <taxon>Ecdysozoa</taxon>
        <taxon>Arthropoda</taxon>
        <taxon>Crustacea</taxon>
        <taxon>Multicrustacea</taxon>
        <taxon>Malacostraca</taxon>
        <taxon>Eumalacostraca</taxon>
        <taxon>Peracarida</taxon>
        <taxon>Amphipoda</taxon>
        <taxon>Senticaudata</taxon>
        <taxon>Talitrida</taxon>
        <taxon>Talitroidea</taxon>
        <taxon>Hyalellidae</taxon>
        <taxon>Hyalella</taxon>
    </lineage>
</organism>
<keyword evidence="2" id="KW-1015">Disulfide bond</keyword>
<reference evidence="5" key="1">
    <citation type="submission" date="2025-08" db="UniProtKB">
        <authorList>
            <consortium name="RefSeq"/>
        </authorList>
    </citation>
    <scope>IDENTIFICATION</scope>
    <source>
        <tissue evidence="5">Whole organism</tissue>
    </source>
</reference>
<keyword evidence="4" id="KW-1185">Reference proteome</keyword>
<keyword evidence="1" id="KW-0732">Signal</keyword>
<dbReference type="FunFam" id="3.20.20.80:FF:000007">
    <property type="entry name" value="Acidic mammalian chitinase"/>
    <property type="match status" value="2"/>
</dbReference>
<dbReference type="Pfam" id="PF00704">
    <property type="entry name" value="Glyco_hydro_18"/>
    <property type="match status" value="2"/>
</dbReference>
<name>A0A979FIA0_HYAAZ</name>
<dbReference type="GO" id="GO:0008061">
    <property type="term" value="F:chitin binding"/>
    <property type="evidence" value="ECO:0007669"/>
    <property type="project" value="InterPro"/>
</dbReference>
<dbReference type="Gene3D" id="3.20.20.80">
    <property type="entry name" value="Glycosidases"/>
    <property type="match status" value="2"/>
</dbReference>
<dbReference type="AlphaFoldDB" id="A0A979FIA0"/>